<evidence type="ECO:0008006" key="4">
    <source>
        <dbReference type="Google" id="ProtNLM"/>
    </source>
</evidence>
<proteinExistence type="predicted"/>
<dbReference type="AlphaFoldDB" id="A0A6A5UNY0"/>
<dbReference type="Proteomes" id="UP000800036">
    <property type="component" value="Unassembled WGS sequence"/>
</dbReference>
<dbReference type="EMBL" id="ML976758">
    <property type="protein sequence ID" value="KAF1965639.1"/>
    <property type="molecule type" value="Genomic_DNA"/>
</dbReference>
<dbReference type="GO" id="GO:0016491">
    <property type="term" value="F:oxidoreductase activity"/>
    <property type="evidence" value="ECO:0007669"/>
    <property type="project" value="UniProtKB-KW"/>
</dbReference>
<dbReference type="Gene3D" id="3.40.50.720">
    <property type="entry name" value="NAD(P)-binding Rossmann-like Domain"/>
    <property type="match status" value="1"/>
</dbReference>
<gene>
    <name evidence="2" type="ORF">BU23DRAFT_488828</name>
</gene>
<evidence type="ECO:0000256" key="1">
    <source>
        <dbReference type="ARBA" id="ARBA00023002"/>
    </source>
</evidence>
<evidence type="ECO:0000313" key="3">
    <source>
        <dbReference type="Proteomes" id="UP000800036"/>
    </source>
</evidence>
<dbReference type="OrthoDB" id="2898509at2759"/>
<evidence type="ECO:0000313" key="2">
    <source>
        <dbReference type="EMBL" id="KAF1965639.1"/>
    </source>
</evidence>
<dbReference type="InterPro" id="IPR052228">
    <property type="entry name" value="Sec_Metab_Biosynth_Oxidored"/>
</dbReference>
<protein>
    <recommendedName>
        <fullName evidence="4">NAD(P)-binding protein</fullName>
    </recommendedName>
</protein>
<reference evidence="2" key="1">
    <citation type="journal article" date="2020" name="Stud. Mycol.">
        <title>101 Dothideomycetes genomes: a test case for predicting lifestyles and emergence of pathogens.</title>
        <authorList>
            <person name="Haridas S."/>
            <person name="Albert R."/>
            <person name="Binder M."/>
            <person name="Bloem J."/>
            <person name="Labutti K."/>
            <person name="Salamov A."/>
            <person name="Andreopoulos B."/>
            <person name="Baker S."/>
            <person name="Barry K."/>
            <person name="Bills G."/>
            <person name="Bluhm B."/>
            <person name="Cannon C."/>
            <person name="Castanera R."/>
            <person name="Culley D."/>
            <person name="Daum C."/>
            <person name="Ezra D."/>
            <person name="Gonzalez J."/>
            <person name="Henrissat B."/>
            <person name="Kuo A."/>
            <person name="Liang C."/>
            <person name="Lipzen A."/>
            <person name="Lutzoni F."/>
            <person name="Magnuson J."/>
            <person name="Mondo S."/>
            <person name="Nolan M."/>
            <person name="Ohm R."/>
            <person name="Pangilinan J."/>
            <person name="Park H.-J."/>
            <person name="Ramirez L."/>
            <person name="Alfaro M."/>
            <person name="Sun H."/>
            <person name="Tritt A."/>
            <person name="Yoshinaga Y."/>
            <person name="Zwiers L.-H."/>
            <person name="Turgeon B."/>
            <person name="Goodwin S."/>
            <person name="Spatafora J."/>
            <person name="Crous P."/>
            <person name="Grigoriev I."/>
        </authorList>
    </citation>
    <scope>NUCLEOTIDE SEQUENCE</scope>
    <source>
        <strain evidence="2">CBS 107.79</strain>
    </source>
</reference>
<dbReference type="PANTHER" id="PTHR47534">
    <property type="entry name" value="YALI0E05731P"/>
    <property type="match status" value="1"/>
</dbReference>
<keyword evidence="1" id="KW-0560">Oxidoreductase</keyword>
<accession>A0A6A5UNY0</accession>
<name>A0A6A5UNY0_9PLEO</name>
<dbReference type="InterPro" id="IPR036291">
    <property type="entry name" value="NAD(P)-bd_dom_sf"/>
</dbReference>
<sequence length="336" mass="36728">QVLSSNALIPAALPPHLVAVFAGATSGIGEATLKAFVKFAVSPRIYLLARNTVSAQCVVADCHAFNANAEFEIVKADLSSVREIDRACDAIKAKEQAVNLVVMSMGEYTCSVSPEGLHLFMATVYYNRIRITQNLLLLLTHASLTTPLARVLDVAGGTKEGPVDTSDLAALHIPFRSLCGHLLSMHTLALESLADQAPTVSFVHDFPGAVVTHLYGSLPRWAGVGMRMLEMMLRLLERWVCVSIEECGERHVFMSTSAKYSPIEGKAVGVGLIEGLEASYPTENVRRCVYSVNWDCESAEQHVTELLKGMREIGVKELVWEHTNEQFREARSGMNL</sequence>
<feature type="non-terminal residue" evidence="2">
    <location>
        <position position="1"/>
    </location>
</feature>
<keyword evidence="3" id="KW-1185">Reference proteome</keyword>
<dbReference type="SUPFAM" id="SSF51735">
    <property type="entry name" value="NAD(P)-binding Rossmann-fold domains"/>
    <property type="match status" value="1"/>
</dbReference>
<organism evidence="2 3">
    <name type="scientific">Bimuria novae-zelandiae CBS 107.79</name>
    <dbReference type="NCBI Taxonomy" id="1447943"/>
    <lineage>
        <taxon>Eukaryota</taxon>
        <taxon>Fungi</taxon>
        <taxon>Dikarya</taxon>
        <taxon>Ascomycota</taxon>
        <taxon>Pezizomycotina</taxon>
        <taxon>Dothideomycetes</taxon>
        <taxon>Pleosporomycetidae</taxon>
        <taxon>Pleosporales</taxon>
        <taxon>Massarineae</taxon>
        <taxon>Didymosphaeriaceae</taxon>
        <taxon>Bimuria</taxon>
    </lineage>
</organism>
<dbReference type="PANTHER" id="PTHR47534:SF3">
    <property type="entry name" value="ALCOHOL DEHYDROGENASE-LIKE C-TERMINAL DOMAIN-CONTAINING PROTEIN"/>
    <property type="match status" value="1"/>
</dbReference>